<dbReference type="SUPFAM" id="SSF74982">
    <property type="entry name" value="Small protein B (SmpB)"/>
    <property type="match status" value="1"/>
</dbReference>
<evidence type="ECO:0000313" key="5">
    <source>
        <dbReference type="EMBL" id="RXK56653.1"/>
    </source>
</evidence>
<evidence type="ECO:0000256" key="1">
    <source>
        <dbReference type="ARBA" id="ARBA00022490"/>
    </source>
</evidence>
<dbReference type="Gene3D" id="2.40.280.10">
    <property type="match status" value="1"/>
</dbReference>
<dbReference type="PANTHER" id="PTHR30308:SF2">
    <property type="entry name" value="SSRA-BINDING PROTEIN"/>
    <property type="match status" value="1"/>
</dbReference>
<dbReference type="AlphaFoldDB" id="A0A4Q1CC12"/>
<name>A0A4Q1CC12_9BACT</name>
<dbReference type="HAMAP" id="MF_00023">
    <property type="entry name" value="SmpB"/>
    <property type="match status" value="1"/>
</dbReference>
<dbReference type="NCBIfam" id="TIGR00086">
    <property type="entry name" value="smpB"/>
    <property type="match status" value="1"/>
</dbReference>
<dbReference type="InterPro" id="IPR000037">
    <property type="entry name" value="SsrA-bd_prot"/>
</dbReference>
<dbReference type="NCBIfam" id="NF003843">
    <property type="entry name" value="PRK05422.1"/>
    <property type="match status" value="1"/>
</dbReference>
<dbReference type="PROSITE" id="PS01317">
    <property type="entry name" value="SSRP"/>
    <property type="match status" value="1"/>
</dbReference>
<evidence type="ECO:0000256" key="4">
    <source>
        <dbReference type="SAM" id="MobiDB-lite"/>
    </source>
</evidence>
<feature type="region of interest" description="Disordered" evidence="4">
    <location>
        <begin position="137"/>
        <end position="157"/>
    </location>
</feature>
<reference evidence="5 6" key="1">
    <citation type="submission" date="2019-01" db="EMBL/GenBank/DDBJ databases">
        <title>Lacunisphaera sp. strain TWA-58.</title>
        <authorList>
            <person name="Chen W.-M."/>
        </authorList>
    </citation>
    <scope>NUCLEOTIDE SEQUENCE [LARGE SCALE GENOMIC DNA]</scope>
    <source>
        <strain evidence="5 6">TWA-58</strain>
    </source>
</reference>
<dbReference type="GO" id="GO:0070930">
    <property type="term" value="P:trans-translation-dependent protein tagging"/>
    <property type="evidence" value="ECO:0007669"/>
    <property type="project" value="TreeGrafter"/>
</dbReference>
<sequence length="157" mass="18042">MAAKSHDATRYTELRNPKALRDYFIHDKFEAGVKLTGSEVKSIRGGKAQLSDAFARIEKGEVWLHGAYIEEYSHAGLAQHSPRRPRKLLLRASEIRKLVSEIETAGRQLVALRMYFKEALVKVEIATATGKKQFDKREDVKKREQNLEARRALHTRR</sequence>
<evidence type="ECO:0000256" key="3">
    <source>
        <dbReference type="HAMAP-Rule" id="MF_00023"/>
    </source>
</evidence>
<dbReference type="EMBL" id="SDHX01000001">
    <property type="protein sequence ID" value="RXK56653.1"/>
    <property type="molecule type" value="Genomic_DNA"/>
</dbReference>
<dbReference type="Proteomes" id="UP000290218">
    <property type="component" value="Unassembled WGS sequence"/>
</dbReference>
<feature type="compositionally biased region" description="Basic and acidic residues" evidence="4">
    <location>
        <begin position="137"/>
        <end position="151"/>
    </location>
</feature>
<dbReference type="GO" id="GO:0070929">
    <property type="term" value="P:trans-translation"/>
    <property type="evidence" value="ECO:0007669"/>
    <property type="project" value="UniProtKB-UniRule"/>
</dbReference>
<comment type="subcellular location">
    <subcellularLocation>
        <location evidence="3">Cytoplasm</location>
    </subcellularLocation>
    <text evidence="3">The tmRNA-SmpB complex associates with stalled 70S ribosomes.</text>
</comment>
<evidence type="ECO:0000313" key="6">
    <source>
        <dbReference type="Proteomes" id="UP000290218"/>
    </source>
</evidence>
<comment type="similarity">
    <text evidence="3">Belongs to the SmpB family.</text>
</comment>
<dbReference type="GO" id="GO:0003723">
    <property type="term" value="F:RNA binding"/>
    <property type="evidence" value="ECO:0007669"/>
    <property type="project" value="UniProtKB-UniRule"/>
</dbReference>
<dbReference type="OrthoDB" id="9805462at2"/>
<proteinExistence type="inferred from homology"/>
<comment type="caution">
    <text evidence="5">The sequence shown here is derived from an EMBL/GenBank/DDBJ whole genome shotgun (WGS) entry which is preliminary data.</text>
</comment>
<evidence type="ECO:0000256" key="2">
    <source>
        <dbReference type="ARBA" id="ARBA00022884"/>
    </source>
</evidence>
<protein>
    <recommendedName>
        <fullName evidence="3">SsrA-binding protein</fullName>
    </recommendedName>
    <alternativeName>
        <fullName evidence="3">Small protein B</fullName>
    </alternativeName>
</protein>
<dbReference type="InterPro" id="IPR023620">
    <property type="entry name" value="SmpB"/>
</dbReference>
<keyword evidence="1 3" id="KW-0963">Cytoplasm</keyword>
<keyword evidence="6" id="KW-1185">Reference proteome</keyword>
<dbReference type="GO" id="GO:0005829">
    <property type="term" value="C:cytosol"/>
    <property type="evidence" value="ECO:0007669"/>
    <property type="project" value="TreeGrafter"/>
</dbReference>
<dbReference type="Pfam" id="PF01668">
    <property type="entry name" value="SmpB"/>
    <property type="match status" value="1"/>
</dbReference>
<dbReference type="RefSeq" id="WP_129048019.1">
    <property type="nucleotide sequence ID" value="NZ_SDHX01000001.1"/>
</dbReference>
<dbReference type="CDD" id="cd09294">
    <property type="entry name" value="SmpB"/>
    <property type="match status" value="1"/>
</dbReference>
<organism evidence="5 6">
    <name type="scientific">Oleiharenicola lentus</name>
    <dbReference type="NCBI Taxonomy" id="2508720"/>
    <lineage>
        <taxon>Bacteria</taxon>
        <taxon>Pseudomonadati</taxon>
        <taxon>Verrucomicrobiota</taxon>
        <taxon>Opitutia</taxon>
        <taxon>Opitutales</taxon>
        <taxon>Opitutaceae</taxon>
        <taxon>Oleiharenicola</taxon>
    </lineage>
</organism>
<accession>A0A4Q1CC12</accession>
<dbReference type="PANTHER" id="PTHR30308">
    <property type="entry name" value="TMRNA-BINDING COMPONENT OF TRANS-TRANSLATION TAGGING COMPLEX"/>
    <property type="match status" value="1"/>
</dbReference>
<gene>
    <name evidence="3 5" type="primary">smpB</name>
    <name evidence="5" type="ORF">ESB00_12515</name>
</gene>
<comment type="function">
    <text evidence="3">Required for rescue of stalled ribosomes mediated by trans-translation. Binds to transfer-messenger RNA (tmRNA), required for stable association of tmRNA with ribosomes. tmRNA and SmpB together mimic tRNA shape, replacing the anticodon stem-loop with SmpB. tmRNA is encoded by the ssrA gene; the 2 termini fold to resemble tRNA(Ala) and it encodes a 'tag peptide', a short internal open reading frame. During trans-translation Ala-aminoacylated tmRNA acts like a tRNA, entering the A-site of stalled ribosomes, displacing the stalled mRNA. The ribosome then switches to translate the ORF on the tmRNA; the nascent peptide is terminated with the 'tag peptide' encoded by the tmRNA and targeted for degradation. The ribosome is freed to recommence translation, which seems to be the essential function of trans-translation.</text>
</comment>
<keyword evidence="2 3" id="KW-0694">RNA-binding</keyword>
<dbReference type="InterPro" id="IPR020081">
    <property type="entry name" value="SsrA-bd_prot_CS"/>
</dbReference>